<evidence type="ECO:0000313" key="3">
    <source>
        <dbReference type="Proteomes" id="UP000775547"/>
    </source>
</evidence>
<reference evidence="2" key="2">
    <citation type="submission" date="2021-10" db="EMBL/GenBank/DDBJ databases">
        <title>Phylogenomics reveals ancestral predisposition of the termite-cultivated fungus Termitomyces towards a domesticated lifestyle.</title>
        <authorList>
            <person name="Auxier B."/>
            <person name="Grum-Grzhimaylo A."/>
            <person name="Cardenas M.E."/>
            <person name="Lodge J.D."/>
            <person name="Laessoe T."/>
            <person name="Pedersen O."/>
            <person name="Smith M.E."/>
            <person name="Kuyper T.W."/>
            <person name="Franco-Molano E.A."/>
            <person name="Baroni T.J."/>
            <person name="Aanen D.K."/>
        </authorList>
    </citation>
    <scope>NUCLEOTIDE SEQUENCE</scope>
    <source>
        <strain evidence="2">AP01</strain>
        <tissue evidence="2">Mycelium</tissue>
    </source>
</reference>
<evidence type="ECO:0000313" key="2">
    <source>
        <dbReference type="EMBL" id="KAG5648868.1"/>
    </source>
</evidence>
<dbReference type="Proteomes" id="UP000775547">
    <property type="component" value="Unassembled WGS sequence"/>
</dbReference>
<comment type="caution">
    <text evidence="2">The sequence shown here is derived from an EMBL/GenBank/DDBJ whole genome shotgun (WGS) entry which is preliminary data.</text>
</comment>
<keyword evidence="3" id="KW-1185">Reference proteome</keyword>
<keyword evidence="1" id="KW-0812">Transmembrane</keyword>
<name>A0A9P7KFS9_9AGAR</name>
<protein>
    <submittedName>
        <fullName evidence="2">Uncharacterized protein</fullName>
    </submittedName>
</protein>
<feature type="transmembrane region" description="Helical" evidence="1">
    <location>
        <begin position="6"/>
        <end position="24"/>
    </location>
</feature>
<gene>
    <name evidence="2" type="ORF">DXG03_000217</name>
</gene>
<sequence length="108" mass="12545">MSLNRYVMTTMFFIPLSVIAFYEATFDRQKHHWMNNWLRGDDEGDADYPQTRDPDVSEFEPSGMKISRVPFEELIKVFPNTEQSSEASIINEIQGLKEQLAKVLEKLG</sequence>
<reference evidence="2" key="1">
    <citation type="submission" date="2020-07" db="EMBL/GenBank/DDBJ databases">
        <authorList>
            <person name="Nieuwenhuis M."/>
            <person name="Van De Peppel L.J.J."/>
        </authorList>
    </citation>
    <scope>NUCLEOTIDE SEQUENCE</scope>
    <source>
        <strain evidence="2">AP01</strain>
        <tissue evidence="2">Mycelium</tissue>
    </source>
</reference>
<organism evidence="2 3">
    <name type="scientific">Asterophora parasitica</name>
    <dbReference type="NCBI Taxonomy" id="117018"/>
    <lineage>
        <taxon>Eukaryota</taxon>
        <taxon>Fungi</taxon>
        <taxon>Dikarya</taxon>
        <taxon>Basidiomycota</taxon>
        <taxon>Agaricomycotina</taxon>
        <taxon>Agaricomycetes</taxon>
        <taxon>Agaricomycetidae</taxon>
        <taxon>Agaricales</taxon>
        <taxon>Tricholomatineae</taxon>
        <taxon>Lyophyllaceae</taxon>
        <taxon>Asterophora</taxon>
    </lineage>
</organism>
<keyword evidence="1" id="KW-0472">Membrane</keyword>
<dbReference type="AlphaFoldDB" id="A0A9P7KFS9"/>
<accession>A0A9P7KFS9</accession>
<evidence type="ECO:0000256" key="1">
    <source>
        <dbReference type="SAM" id="Phobius"/>
    </source>
</evidence>
<dbReference type="OrthoDB" id="301415at2759"/>
<proteinExistence type="predicted"/>
<keyword evidence="1" id="KW-1133">Transmembrane helix</keyword>
<dbReference type="EMBL" id="JABCKV010000001">
    <property type="protein sequence ID" value="KAG5648868.1"/>
    <property type="molecule type" value="Genomic_DNA"/>
</dbReference>